<dbReference type="GO" id="GO:0045486">
    <property type="term" value="F:flavanone 3-dioxygenase activity"/>
    <property type="evidence" value="ECO:0007669"/>
    <property type="project" value="UniProtKB-EC"/>
</dbReference>
<evidence type="ECO:0000256" key="2">
    <source>
        <dbReference type="ARBA" id="ARBA00004966"/>
    </source>
</evidence>
<dbReference type="InterPro" id="IPR005123">
    <property type="entry name" value="Oxoglu/Fe-dep_dioxygenase_dom"/>
</dbReference>
<keyword evidence="4 12" id="KW-0479">Metal-binding</keyword>
<evidence type="ECO:0000256" key="9">
    <source>
        <dbReference type="ARBA" id="ARBA00050171"/>
    </source>
</evidence>
<evidence type="ECO:0000256" key="4">
    <source>
        <dbReference type="ARBA" id="ARBA00022723"/>
    </source>
</evidence>
<evidence type="ECO:0000256" key="10">
    <source>
        <dbReference type="ARBA" id="ARBA00054224"/>
    </source>
</evidence>
<feature type="domain" description="Fe2OG dioxygenase" evidence="13">
    <location>
        <begin position="173"/>
        <end position="274"/>
    </location>
</feature>
<accession>A0A6D2J0B2</accession>
<keyword evidence="6 12" id="KW-0560">Oxidoreductase</keyword>
<protein>
    <recommendedName>
        <fullName evidence="11">Naringenin,2-oxoglutarate 3-dioxygenase</fullName>
    </recommendedName>
</protein>
<evidence type="ECO:0000256" key="1">
    <source>
        <dbReference type="ARBA" id="ARBA00001961"/>
    </source>
</evidence>
<organism evidence="14 15">
    <name type="scientific">Microthlaspi erraticum</name>
    <dbReference type="NCBI Taxonomy" id="1685480"/>
    <lineage>
        <taxon>Eukaryota</taxon>
        <taxon>Viridiplantae</taxon>
        <taxon>Streptophyta</taxon>
        <taxon>Embryophyta</taxon>
        <taxon>Tracheophyta</taxon>
        <taxon>Spermatophyta</taxon>
        <taxon>Magnoliopsida</taxon>
        <taxon>eudicotyledons</taxon>
        <taxon>Gunneridae</taxon>
        <taxon>Pentapetalae</taxon>
        <taxon>rosids</taxon>
        <taxon>malvids</taxon>
        <taxon>Brassicales</taxon>
        <taxon>Brassicaceae</taxon>
        <taxon>Coluteocarpeae</taxon>
        <taxon>Microthlaspi</taxon>
    </lineage>
</organism>
<name>A0A6D2J0B2_9BRAS</name>
<evidence type="ECO:0000313" key="15">
    <source>
        <dbReference type="Proteomes" id="UP000467841"/>
    </source>
</evidence>
<evidence type="ECO:0000256" key="3">
    <source>
        <dbReference type="ARBA" id="ARBA00008056"/>
    </source>
</evidence>
<dbReference type="PROSITE" id="PS51471">
    <property type="entry name" value="FE2OG_OXY"/>
    <property type="match status" value="1"/>
</dbReference>
<dbReference type="InterPro" id="IPR026992">
    <property type="entry name" value="DIOX_N"/>
</dbReference>
<comment type="function">
    <text evidence="10">Catalyzes the 3-beta-hydroxylation of 2S-flavanones to 2R,3R-dihydroflavonols which are intermediates in the biosynthesis of flavonols, anthocyanidins, catechins and proanthocyanidins in plants.</text>
</comment>
<comment type="catalytic activity">
    <reaction evidence="9">
        <text>a (2S)-flavan-4-one + 2-oxoglutarate + O2 = a (2R,3R)-dihydroflavonol + succinate + CO2</text>
        <dbReference type="Rhea" id="RHEA:18621"/>
        <dbReference type="ChEBI" id="CHEBI:15379"/>
        <dbReference type="ChEBI" id="CHEBI:16526"/>
        <dbReference type="ChEBI" id="CHEBI:16810"/>
        <dbReference type="ChEBI" id="CHEBI:30031"/>
        <dbReference type="ChEBI" id="CHEBI:138188"/>
        <dbReference type="ChEBI" id="CHEBI:140377"/>
        <dbReference type="EC" id="1.14.11.9"/>
    </reaction>
</comment>
<dbReference type="PANTHER" id="PTHR47991">
    <property type="entry name" value="OXOGLUTARATE/IRON-DEPENDENT DIOXYGENASE"/>
    <property type="match status" value="1"/>
</dbReference>
<dbReference type="Pfam" id="PF03171">
    <property type="entry name" value="2OG-FeII_Oxy"/>
    <property type="match status" value="1"/>
</dbReference>
<comment type="similarity">
    <text evidence="3 12">Belongs to the iron/ascorbate-dependent oxidoreductase family.</text>
</comment>
<evidence type="ECO:0000256" key="11">
    <source>
        <dbReference type="ARBA" id="ARBA00070475"/>
    </source>
</evidence>
<comment type="caution">
    <text evidence="14">The sequence shown here is derived from an EMBL/GenBank/DDBJ whole genome shotgun (WGS) entry which is preliminary data.</text>
</comment>
<evidence type="ECO:0000259" key="13">
    <source>
        <dbReference type="PROSITE" id="PS51471"/>
    </source>
</evidence>
<gene>
    <name evidence="14" type="ORF">MERR_LOCUS20163</name>
</gene>
<comment type="pathway">
    <text evidence="2">Secondary metabolite biosynthesis; flavonoid biosynthesis.</text>
</comment>
<keyword evidence="7 12" id="KW-0408">Iron</keyword>
<dbReference type="InterPro" id="IPR027443">
    <property type="entry name" value="IPNS-like_sf"/>
</dbReference>
<dbReference type="Proteomes" id="UP000467841">
    <property type="component" value="Unassembled WGS sequence"/>
</dbReference>
<keyword evidence="5" id="KW-0847">Vitamin C</keyword>
<sequence>MSMPSGTLTKLAEESNEIPVISLSGINDVDGKRGETIYRQIVEACENWGMFQVIDHGVDTNLMMDMTRLSRDFFVLPSEEKIRYDMSGGKEGGFSVSCHLQGEAMRDWREVVMYSSYPLRKRDYSRWPDTPEGWVKVTEEFSERMMGLSCKVLEVLSKTMGLEKDALTKSCVDVDQKIVINYFPERPKPDLTLGMRHTDHGIITVLLQDQVSCLQTTRDNGKTWITVPFIEGAFVVNLGDICHYLSNGRFMTSDHQAVVDSNASRLFINTFMFPAPDAPVYPLKVREGEKAIMEEPLTFEEITNRKMKDLI</sequence>
<proteinExistence type="inferred from homology"/>
<evidence type="ECO:0000256" key="8">
    <source>
        <dbReference type="ARBA" id="ARBA00023241"/>
    </source>
</evidence>
<reference evidence="14" key="1">
    <citation type="submission" date="2020-01" db="EMBL/GenBank/DDBJ databases">
        <authorList>
            <person name="Mishra B."/>
        </authorList>
    </citation>
    <scope>NUCLEOTIDE SEQUENCE [LARGE SCALE GENOMIC DNA]</scope>
</reference>
<dbReference type="GO" id="GO:0046872">
    <property type="term" value="F:metal ion binding"/>
    <property type="evidence" value="ECO:0007669"/>
    <property type="project" value="UniProtKB-KW"/>
</dbReference>
<dbReference type="FunFam" id="2.60.120.330:FF:000016">
    <property type="entry name" value="Naringenin,2-oxoglutarate 3-dioxygenase"/>
    <property type="match status" value="1"/>
</dbReference>
<dbReference type="InterPro" id="IPR044861">
    <property type="entry name" value="IPNS-like_FE2OG_OXY"/>
</dbReference>
<evidence type="ECO:0000256" key="5">
    <source>
        <dbReference type="ARBA" id="ARBA00022896"/>
    </source>
</evidence>
<evidence type="ECO:0000256" key="12">
    <source>
        <dbReference type="RuleBase" id="RU003682"/>
    </source>
</evidence>
<dbReference type="GO" id="GO:0009813">
    <property type="term" value="P:flavonoid biosynthetic process"/>
    <property type="evidence" value="ECO:0007669"/>
    <property type="project" value="UniProtKB-KW"/>
</dbReference>
<dbReference type="EMBL" id="CACVBM020001129">
    <property type="protein sequence ID" value="CAA7032928.1"/>
    <property type="molecule type" value="Genomic_DNA"/>
</dbReference>
<dbReference type="InterPro" id="IPR050295">
    <property type="entry name" value="Plant_2OG-oxidoreductases"/>
</dbReference>
<dbReference type="AlphaFoldDB" id="A0A6D2J0B2"/>
<keyword evidence="15" id="KW-1185">Reference proteome</keyword>
<evidence type="ECO:0000313" key="14">
    <source>
        <dbReference type="EMBL" id="CAA7032928.1"/>
    </source>
</evidence>
<comment type="cofactor">
    <cofactor evidence="1">
        <name>L-ascorbate</name>
        <dbReference type="ChEBI" id="CHEBI:38290"/>
    </cofactor>
</comment>
<keyword evidence="8" id="KW-0284">Flavonoid biosynthesis</keyword>
<dbReference type="OrthoDB" id="288590at2759"/>
<dbReference type="GO" id="GO:0031418">
    <property type="term" value="F:L-ascorbic acid binding"/>
    <property type="evidence" value="ECO:0007669"/>
    <property type="project" value="UniProtKB-KW"/>
</dbReference>
<dbReference type="SUPFAM" id="SSF51197">
    <property type="entry name" value="Clavaminate synthase-like"/>
    <property type="match status" value="1"/>
</dbReference>
<dbReference type="Pfam" id="PF14226">
    <property type="entry name" value="DIOX_N"/>
    <property type="match status" value="1"/>
</dbReference>
<evidence type="ECO:0000256" key="6">
    <source>
        <dbReference type="ARBA" id="ARBA00023002"/>
    </source>
</evidence>
<dbReference type="Gene3D" id="2.60.120.330">
    <property type="entry name" value="B-lactam Antibiotic, Isopenicillin N Synthase, Chain"/>
    <property type="match status" value="1"/>
</dbReference>
<evidence type="ECO:0000256" key="7">
    <source>
        <dbReference type="ARBA" id="ARBA00023004"/>
    </source>
</evidence>